<dbReference type="PANTHER" id="PTHR24286:SF24">
    <property type="entry name" value="LANOSTEROL 14-ALPHA DEMETHYLASE"/>
    <property type="match status" value="1"/>
</dbReference>
<evidence type="ECO:0000256" key="2">
    <source>
        <dbReference type="ARBA" id="ARBA00010617"/>
    </source>
</evidence>
<evidence type="ECO:0000256" key="4">
    <source>
        <dbReference type="ARBA" id="ARBA00022723"/>
    </source>
</evidence>
<comment type="caution">
    <text evidence="8">The sequence shown here is derived from an EMBL/GenBank/DDBJ whole genome shotgun (WGS) entry which is preliminary data.</text>
</comment>
<comment type="similarity">
    <text evidence="2">Belongs to the cytochrome P450 family.</text>
</comment>
<dbReference type="Proteomes" id="UP001628091">
    <property type="component" value="Unassembled WGS sequence"/>
</dbReference>
<dbReference type="PRINTS" id="PR00463">
    <property type="entry name" value="EP450I"/>
</dbReference>
<dbReference type="Pfam" id="PF00067">
    <property type="entry name" value="p450"/>
    <property type="match status" value="1"/>
</dbReference>
<keyword evidence="6" id="KW-0408">Iron</keyword>
<name>A0ABQ0H3N3_9HYPH</name>
<keyword evidence="3" id="KW-0349">Heme</keyword>
<organism evidence="8 9">
    <name type="scientific">Phyllobacterium phragmitis</name>
    <dbReference type="NCBI Taxonomy" id="2670329"/>
    <lineage>
        <taxon>Bacteria</taxon>
        <taxon>Pseudomonadati</taxon>
        <taxon>Pseudomonadota</taxon>
        <taxon>Alphaproteobacteria</taxon>
        <taxon>Hyphomicrobiales</taxon>
        <taxon>Phyllobacteriaceae</taxon>
        <taxon>Phyllobacterium</taxon>
    </lineage>
</organism>
<evidence type="ECO:0000256" key="3">
    <source>
        <dbReference type="ARBA" id="ARBA00022617"/>
    </source>
</evidence>
<comment type="cofactor">
    <cofactor evidence="1">
        <name>heme</name>
        <dbReference type="ChEBI" id="CHEBI:30413"/>
    </cofactor>
</comment>
<keyword evidence="9" id="KW-1185">Reference proteome</keyword>
<dbReference type="CDD" id="cd11067">
    <property type="entry name" value="CYP152"/>
    <property type="match status" value="1"/>
</dbReference>
<keyword evidence="5" id="KW-0560">Oxidoreductase</keyword>
<evidence type="ECO:0000313" key="8">
    <source>
        <dbReference type="EMBL" id="GAB1583536.1"/>
    </source>
</evidence>
<sequence length="402" mass="46155">MLEEGYPFISNRCERLRTDVFRTRLVLRDVVCMRGSAAAALLYGHPDLTRVGAMPATALWLLQDVGSVQQLDGEAHRHRKAMFVELLMQPRAVDRLVHLFRDAWLERLTAWQSMRQVTLLPEASLILTRAVCRWAGVPLPDQNGSRTAKDLAGMIDNTGRFGPRLWIALSRRDRAERWLQQIIENVRAGRWNPGPETALHAVAFHRDPEGDMLDIRDAAVEMLNILRPVVAIGRFIVFTALELSRDELWCHLFQGGNDELIEDFVEEVRRTAPFFPFIGARAKKAIEWEGHGFPQGQWLLLDLYGTNHDPRLFKEPQEFRPQRQLSWRQQDYAFIPQGAGDTATTHRCPGEAITVEIMKESVRLLCREMDYRVPAQDLSVRLNRIPAQPESGFIIDQVQPRR</sequence>
<dbReference type="InterPro" id="IPR001128">
    <property type="entry name" value="Cyt_P450"/>
</dbReference>
<evidence type="ECO:0000256" key="5">
    <source>
        <dbReference type="ARBA" id="ARBA00023002"/>
    </source>
</evidence>
<dbReference type="PANTHER" id="PTHR24286">
    <property type="entry name" value="CYTOCHROME P450 26"/>
    <property type="match status" value="1"/>
</dbReference>
<evidence type="ECO:0000256" key="7">
    <source>
        <dbReference type="ARBA" id="ARBA00023033"/>
    </source>
</evidence>
<proteinExistence type="inferred from homology"/>
<dbReference type="SUPFAM" id="SSF48264">
    <property type="entry name" value="Cytochrome P450"/>
    <property type="match status" value="1"/>
</dbReference>
<reference evidence="8 9" key="1">
    <citation type="submission" date="2024-10" db="EMBL/GenBank/DDBJ databases">
        <title>Isolation, draft genome sequencing and identification of Phyllobacterium sp. NSA23, isolated from leaf soil.</title>
        <authorList>
            <person name="Akita H."/>
        </authorList>
    </citation>
    <scope>NUCLEOTIDE SEQUENCE [LARGE SCALE GENOMIC DNA]</scope>
    <source>
        <strain evidence="8 9">NSA23</strain>
    </source>
</reference>
<keyword evidence="4" id="KW-0479">Metal-binding</keyword>
<evidence type="ECO:0000313" key="9">
    <source>
        <dbReference type="Proteomes" id="UP001628091"/>
    </source>
</evidence>
<accession>A0ABQ0H3N3</accession>
<evidence type="ECO:0000256" key="1">
    <source>
        <dbReference type="ARBA" id="ARBA00001971"/>
    </source>
</evidence>
<dbReference type="Gene3D" id="1.10.630.10">
    <property type="entry name" value="Cytochrome P450"/>
    <property type="match status" value="1"/>
</dbReference>
<keyword evidence="7" id="KW-0503">Monooxygenase</keyword>
<evidence type="ECO:0000256" key="6">
    <source>
        <dbReference type="ARBA" id="ARBA00023004"/>
    </source>
</evidence>
<dbReference type="InterPro" id="IPR036396">
    <property type="entry name" value="Cyt_P450_sf"/>
</dbReference>
<dbReference type="EMBL" id="BAAFZP010000002">
    <property type="protein sequence ID" value="GAB1583536.1"/>
    <property type="molecule type" value="Genomic_DNA"/>
</dbReference>
<protein>
    <submittedName>
        <fullName evidence="8">Cytochrome P450</fullName>
    </submittedName>
</protein>
<gene>
    <name evidence="8" type="ORF">PPNSA23_34790</name>
</gene>
<dbReference type="InterPro" id="IPR002401">
    <property type="entry name" value="Cyt_P450_E_grp-I"/>
</dbReference>